<dbReference type="Proteomes" id="UP000607796">
    <property type="component" value="Unassembled WGS sequence"/>
</dbReference>
<reference evidence="1 2" key="1">
    <citation type="journal article" date="2021" name="Int. J. Syst. Evol. Microbiol.">
        <title>Salipiger mangrovisoli sp. nov., isolated from mangrove soil and the proposal for the reclassification of Paraphaeobacter pallidus as Salipiger pallidus comb. nov.</title>
        <authorList>
            <person name="Du J."/>
            <person name="Liu Y."/>
            <person name="Pei T."/>
            <person name="Deng M.R."/>
            <person name="Zhu H."/>
        </authorList>
    </citation>
    <scope>NUCLEOTIDE SEQUENCE [LARGE SCALE GENOMIC DNA]</scope>
    <source>
        <strain evidence="1 2">6D45A</strain>
    </source>
</reference>
<dbReference type="RefSeq" id="WP_194133100.1">
    <property type="nucleotide sequence ID" value="NZ_JADFFK010000001.1"/>
</dbReference>
<name>A0ABR9WWW9_9RHOB</name>
<organism evidence="1 2">
    <name type="scientific">Salipiger mangrovisoli</name>
    <dbReference type="NCBI Taxonomy" id="2865933"/>
    <lineage>
        <taxon>Bacteria</taxon>
        <taxon>Pseudomonadati</taxon>
        <taxon>Pseudomonadota</taxon>
        <taxon>Alphaproteobacteria</taxon>
        <taxon>Rhodobacterales</taxon>
        <taxon>Roseobacteraceae</taxon>
        <taxon>Salipiger</taxon>
    </lineage>
</organism>
<proteinExistence type="predicted"/>
<dbReference type="EMBL" id="JADFFK010000001">
    <property type="protein sequence ID" value="MBE9635802.1"/>
    <property type="molecule type" value="Genomic_DNA"/>
</dbReference>
<keyword evidence="2" id="KW-1185">Reference proteome</keyword>
<protein>
    <submittedName>
        <fullName evidence="1">Uncharacterized protein</fullName>
    </submittedName>
</protein>
<evidence type="ECO:0000313" key="1">
    <source>
        <dbReference type="EMBL" id="MBE9635802.1"/>
    </source>
</evidence>
<evidence type="ECO:0000313" key="2">
    <source>
        <dbReference type="Proteomes" id="UP000607796"/>
    </source>
</evidence>
<sequence>MWLAELRGHVVPEAAVHDLRQNARVAVHDSIGAMKRQSAMRSISDAPQDGTPVLVKIKDDLAPWEIKPGHFGGTKRFAGLHAVMRCRGDMMDWCFVAPLGCGGLPAECLDGWWPL</sequence>
<accession>A0ABR9WWW9</accession>
<gene>
    <name evidence="1" type="ORF">IQ782_03000</name>
</gene>
<comment type="caution">
    <text evidence="1">The sequence shown here is derived from an EMBL/GenBank/DDBJ whole genome shotgun (WGS) entry which is preliminary data.</text>
</comment>